<dbReference type="EMBL" id="FQUG01000005">
    <property type="protein sequence ID" value="SHE90211.1"/>
    <property type="molecule type" value="Genomic_DNA"/>
</dbReference>
<protein>
    <recommendedName>
        <fullName evidence="3">DUF4352 domain-containing protein</fullName>
    </recommendedName>
</protein>
<reference evidence="4 5" key="1">
    <citation type="submission" date="2016-11" db="EMBL/GenBank/DDBJ databases">
        <authorList>
            <person name="Jaros S."/>
            <person name="Januszkiewicz K."/>
            <person name="Wedrychowicz H."/>
        </authorList>
    </citation>
    <scope>NUCLEOTIDE SEQUENCE [LARGE SCALE GENOMIC DNA]</scope>
    <source>
        <strain evidence="4 5">DSM 10502</strain>
    </source>
</reference>
<sequence length="214" mass="23547">MRVRKFCWLVFFVTLAYLVGFKMGIWGVDNKNPADQQIAKTSASSSKDKKKTSDDRVMRVSENKAESKESSEPRSDNTANNKGKKSEPINYSRQSGLSGTVESVTRPRSLTGPMGTVQGPFALINLTIVNRSSNAVSIVGYGIKLIDKQGRSYSLSNAAMGTLFHLREDTFHMTDIQPGMSKTAYVVFAMPADAVPHKLHIQPHGFGPSFEVEI</sequence>
<dbReference type="Gene3D" id="2.60.40.1240">
    <property type="match status" value="1"/>
</dbReference>
<dbReference type="OrthoDB" id="1669561at2"/>
<evidence type="ECO:0000256" key="2">
    <source>
        <dbReference type="SAM" id="MobiDB-lite"/>
    </source>
</evidence>
<keyword evidence="5" id="KW-1185">Reference proteome</keyword>
<dbReference type="STRING" id="1123243.SAMN02745190_01407"/>
<dbReference type="InterPro" id="IPR029050">
    <property type="entry name" value="Immunoprotect_excell_Ig-like"/>
</dbReference>
<feature type="domain" description="DUF4352" evidence="3">
    <location>
        <begin position="100"/>
        <end position="206"/>
    </location>
</feature>
<feature type="region of interest" description="Disordered" evidence="2">
    <location>
        <begin position="37"/>
        <end position="112"/>
    </location>
</feature>
<dbReference type="InterPro" id="IPR029051">
    <property type="entry name" value="DUF4352"/>
</dbReference>
<proteinExistence type="predicted"/>
<accession>A0A1M4X9X0</accession>
<dbReference type="Proteomes" id="UP000184404">
    <property type="component" value="Unassembled WGS sequence"/>
</dbReference>
<evidence type="ECO:0000259" key="3">
    <source>
        <dbReference type="Pfam" id="PF11611"/>
    </source>
</evidence>
<organism evidence="4 5">
    <name type="scientific">Schwartzia succinivorans DSM 10502</name>
    <dbReference type="NCBI Taxonomy" id="1123243"/>
    <lineage>
        <taxon>Bacteria</taxon>
        <taxon>Bacillati</taxon>
        <taxon>Bacillota</taxon>
        <taxon>Negativicutes</taxon>
        <taxon>Selenomonadales</taxon>
        <taxon>Selenomonadaceae</taxon>
        <taxon>Schwartzia</taxon>
    </lineage>
</organism>
<evidence type="ECO:0000313" key="4">
    <source>
        <dbReference type="EMBL" id="SHE90211.1"/>
    </source>
</evidence>
<dbReference type="RefSeq" id="WP_072935489.1">
    <property type="nucleotide sequence ID" value="NZ_FQUG01000005.1"/>
</dbReference>
<dbReference type="AlphaFoldDB" id="A0A1M4X9X0"/>
<name>A0A1M4X9X0_9FIRM</name>
<feature type="compositionally biased region" description="Basic and acidic residues" evidence="2">
    <location>
        <begin position="51"/>
        <end position="75"/>
    </location>
</feature>
<feature type="compositionally biased region" description="Polar residues" evidence="2">
    <location>
        <begin position="89"/>
        <end position="108"/>
    </location>
</feature>
<dbReference type="Pfam" id="PF11611">
    <property type="entry name" value="DUF4352"/>
    <property type="match status" value="1"/>
</dbReference>
<evidence type="ECO:0000313" key="5">
    <source>
        <dbReference type="Proteomes" id="UP000184404"/>
    </source>
</evidence>
<gene>
    <name evidence="4" type="ORF">SAMN02745190_01407</name>
</gene>
<evidence type="ECO:0000256" key="1">
    <source>
        <dbReference type="ARBA" id="ARBA00022729"/>
    </source>
</evidence>
<keyword evidence="1" id="KW-0732">Signal</keyword>